<protein>
    <submittedName>
        <fullName evidence="1">Uncharacterized protein</fullName>
    </submittedName>
</protein>
<accession>A0AAV8XQB3</accession>
<organism evidence="1 2">
    <name type="scientific">Aromia moschata</name>
    <dbReference type="NCBI Taxonomy" id="1265417"/>
    <lineage>
        <taxon>Eukaryota</taxon>
        <taxon>Metazoa</taxon>
        <taxon>Ecdysozoa</taxon>
        <taxon>Arthropoda</taxon>
        <taxon>Hexapoda</taxon>
        <taxon>Insecta</taxon>
        <taxon>Pterygota</taxon>
        <taxon>Neoptera</taxon>
        <taxon>Endopterygota</taxon>
        <taxon>Coleoptera</taxon>
        <taxon>Polyphaga</taxon>
        <taxon>Cucujiformia</taxon>
        <taxon>Chrysomeloidea</taxon>
        <taxon>Cerambycidae</taxon>
        <taxon>Cerambycinae</taxon>
        <taxon>Callichromatini</taxon>
        <taxon>Aromia</taxon>
    </lineage>
</organism>
<sequence length="164" mass="18567">MGARRVDGAVEREVLGKDGLSNRDKELLTSGDQRWRVLIKMAWRMSFEDFSRHFTQLDLVHIGPDDWMMEGALHSKQPWRAVLARRRWRAGYNAGGGPSYVETHPDLPPLNQGTISKIEAQYREMGHVRKVPSKRQAVVDDDTKLNLLLALEENPITPAPSTGP</sequence>
<dbReference type="Proteomes" id="UP001162162">
    <property type="component" value="Unassembled WGS sequence"/>
</dbReference>
<proteinExistence type="predicted"/>
<evidence type="ECO:0000313" key="1">
    <source>
        <dbReference type="EMBL" id="KAJ8941300.1"/>
    </source>
</evidence>
<dbReference type="AlphaFoldDB" id="A0AAV8XQB3"/>
<keyword evidence="2" id="KW-1185">Reference proteome</keyword>
<gene>
    <name evidence="1" type="ORF">NQ318_000600</name>
</gene>
<comment type="caution">
    <text evidence="1">The sequence shown here is derived from an EMBL/GenBank/DDBJ whole genome shotgun (WGS) entry which is preliminary data.</text>
</comment>
<reference evidence="1" key="1">
    <citation type="journal article" date="2023" name="Insect Mol. Biol.">
        <title>Genome sequencing provides insights into the evolution of gene families encoding plant cell wall-degrading enzymes in longhorned beetles.</title>
        <authorList>
            <person name="Shin N.R."/>
            <person name="Okamura Y."/>
            <person name="Kirsch R."/>
            <person name="Pauchet Y."/>
        </authorList>
    </citation>
    <scope>NUCLEOTIDE SEQUENCE</scope>
    <source>
        <strain evidence="1">AMC_N1</strain>
    </source>
</reference>
<dbReference type="EMBL" id="JAPWTK010000380">
    <property type="protein sequence ID" value="KAJ8941300.1"/>
    <property type="molecule type" value="Genomic_DNA"/>
</dbReference>
<name>A0AAV8XQB3_9CUCU</name>
<evidence type="ECO:0000313" key="2">
    <source>
        <dbReference type="Proteomes" id="UP001162162"/>
    </source>
</evidence>